<dbReference type="InterPro" id="IPR052163">
    <property type="entry name" value="DGC-Regulatory_Protein"/>
</dbReference>
<evidence type="ECO:0000256" key="1">
    <source>
        <dbReference type="SAM" id="MobiDB-lite"/>
    </source>
</evidence>
<feature type="region of interest" description="Disordered" evidence="1">
    <location>
        <begin position="442"/>
        <end position="471"/>
    </location>
</feature>
<dbReference type="Gene3D" id="3.30.70.270">
    <property type="match status" value="1"/>
</dbReference>
<dbReference type="InterPro" id="IPR043128">
    <property type="entry name" value="Rev_trsase/Diguanyl_cyclase"/>
</dbReference>
<feature type="domain" description="GGDEF" evidence="3">
    <location>
        <begin position="303"/>
        <end position="436"/>
    </location>
</feature>
<dbReference type="PROSITE" id="PS50112">
    <property type="entry name" value="PAS"/>
    <property type="match status" value="1"/>
</dbReference>
<feature type="compositionally biased region" description="Low complexity" evidence="1">
    <location>
        <begin position="459"/>
        <end position="471"/>
    </location>
</feature>
<dbReference type="PANTHER" id="PTHR46663:SF3">
    <property type="entry name" value="SLL0267 PROTEIN"/>
    <property type="match status" value="1"/>
</dbReference>
<dbReference type="SUPFAM" id="SSF55785">
    <property type="entry name" value="PYP-like sensor domain (PAS domain)"/>
    <property type="match status" value="1"/>
</dbReference>
<dbReference type="InterPro" id="IPR013767">
    <property type="entry name" value="PAS_fold"/>
</dbReference>
<dbReference type="SMART" id="SM00267">
    <property type="entry name" value="GGDEF"/>
    <property type="match status" value="1"/>
</dbReference>
<keyword evidence="5" id="KW-1185">Reference proteome</keyword>
<gene>
    <name evidence="4" type="ORF">ETQ85_19170</name>
</gene>
<dbReference type="NCBIfam" id="TIGR00229">
    <property type="entry name" value="sensory_box"/>
    <property type="match status" value="1"/>
</dbReference>
<dbReference type="InterPro" id="IPR000014">
    <property type="entry name" value="PAS"/>
</dbReference>
<reference evidence="4 5" key="1">
    <citation type="submission" date="2019-01" db="EMBL/GenBank/DDBJ databases">
        <title>Zoogloea oleivorans genome sequencing and assembly.</title>
        <authorList>
            <person name="Tancsics A."/>
            <person name="Farkas M."/>
            <person name="Kriszt B."/>
            <person name="Maroti G."/>
            <person name="Horvath B."/>
        </authorList>
    </citation>
    <scope>NUCLEOTIDE SEQUENCE [LARGE SCALE GENOMIC DNA]</scope>
    <source>
        <strain evidence="4 5">Buc</strain>
    </source>
</reference>
<dbReference type="SUPFAM" id="SSF55073">
    <property type="entry name" value="Nucleotide cyclase"/>
    <property type="match status" value="1"/>
</dbReference>
<dbReference type="SMART" id="SM00091">
    <property type="entry name" value="PAS"/>
    <property type="match status" value="2"/>
</dbReference>
<dbReference type="InterPro" id="IPR000160">
    <property type="entry name" value="GGDEF_dom"/>
</dbReference>
<dbReference type="Proteomes" id="UP000389128">
    <property type="component" value="Unassembled WGS sequence"/>
</dbReference>
<dbReference type="Gene3D" id="3.30.450.20">
    <property type="entry name" value="PAS domain"/>
    <property type="match status" value="1"/>
</dbReference>
<feature type="domain" description="PAS" evidence="2">
    <location>
        <begin position="145"/>
        <end position="190"/>
    </location>
</feature>
<accession>A0A6C2CJL2</accession>
<dbReference type="InterPro" id="IPR029787">
    <property type="entry name" value="Nucleotide_cyclase"/>
</dbReference>
<name>A0A6C2CJL2_9RHOO</name>
<comment type="caution">
    <text evidence="4">The sequence shown here is derived from an EMBL/GenBank/DDBJ whole genome shotgun (WGS) entry which is preliminary data.</text>
</comment>
<dbReference type="Pfam" id="PF00990">
    <property type="entry name" value="GGDEF"/>
    <property type="match status" value="1"/>
</dbReference>
<dbReference type="InterPro" id="IPR035965">
    <property type="entry name" value="PAS-like_dom_sf"/>
</dbReference>
<evidence type="ECO:0000313" key="4">
    <source>
        <dbReference type="EMBL" id="TYC54350.1"/>
    </source>
</evidence>
<dbReference type="OrthoDB" id="42802at2"/>
<dbReference type="Pfam" id="PF00989">
    <property type="entry name" value="PAS"/>
    <property type="match status" value="1"/>
</dbReference>
<proteinExistence type="predicted"/>
<dbReference type="PANTHER" id="PTHR46663">
    <property type="entry name" value="DIGUANYLATE CYCLASE DGCT-RELATED"/>
    <property type="match status" value="1"/>
</dbReference>
<dbReference type="NCBIfam" id="TIGR00254">
    <property type="entry name" value="GGDEF"/>
    <property type="match status" value="1"/>
</dbReference>
<dbReference type="CDD" id="cd00130">
    <property type="entry name" value="PAS"/>
    <property type="match status" value="1"/>
</dbReference>
<evidence type="ECO:0000313" key="5">
    <source>
        <dbReference type="Proteomes" id="UP000389128"/>
    </source>
</evidence>
<dbReference type="PROSITE" id="PS50887">
    <property type="entry name" value="GGDEF"/>
    <property type="match status" value="1"/>
</dbReference>
<dbReference type="EMBL" id="SDKK01000021">
    <property type="protein sequence ID" value="TYC54350.1"/>
    <property type="molecule type" value="Genomic_DNA"/>
</dbReference>
<dbReference type="CDD" id="cd01949">
    <property type="entry name" value="GGDEF"/>
    <property type="match status" value="1"/>
</dbReference>
<evidence type="ECO:0000259" key="2">
    <source>
        <dbReference type="PROSITE" id="PS50112"/>
    </source>
</evidence>
<dbReference type="GO" id="GO:0006355">
    <property type="term" value="P:regulation of DNA-templated transcription"/>
    <property type="evidence" value="ECO:0007669"/>
    <property type="project" value="InterPro"/>
</dbReference>
<protein>
    <submittedName>
        <fullName evidence="4">Sensor domain-containing diguanylate cyclase</fullName>
    </submittedName>
</protein>
<dbReference type="AlphaFoldDB" id="A0A6C2CJL2"/>
<sequence>METKLDPMHALFREGNLSFVRGDVDSASRSSDAERPMVLLDKHGVVRFCNPSMELLFNCRKGELDGCDVAKLLPSLPLRKKTPGYNLAFATFWEQEALQLNLNGHTTTGGSLLLTVSVRRVSVERHHFILLSLFRATQHLGQDRELESLMAAAEVKSDMVIVTDTEGTICYVNAAFERISGYSRNEVLGQPARIMRSGLHDADFYKHLWATVKSGNDFRAVFFNRRKNGEIFNEDKHIRPFMNRQGKATHFVATSRELDEPLRSTLLRLQHEANHDALTGLPNRNLFMDRLGQALFMASRKNAGFAVVFVDLDGFKAINDNHGHAAGDAVLCAAAEHMRNSVRDQDTVARLGGDEFALILLDIQHREDVQTVLGKLLSVFATGTTFEKKHFSINASLGADIYPAGGGDIETLIRHADLAMYGAKAAGGACLHFFKEQDQRDAPLSDKTASRRCSSKTARLMMPRSSSLRSS</sequence>
<organism evidence="4 5">
    <name type="scientific">Zoogloea oleivorans</name>
    <dbReference type="NCBI Taxonomy" id="1552750"/>
    <lineage>
        <taxon>Bacteria</taxon>
        <taxon>Pseudomonadati</taxon>
        <taxon>Pseudomonadota</taxon>
        <taxon>Betaproteobacteria</taxon>
        <taxon>Rhodocyclales</taxon>
        <taxon>Zoogloeaceae</taxon>
        <taxon>Zoogloea</taxon>
    </lineage>
</organism>
<evidence type="ECO:0000259" key="3">
    <source>
        <dbReference type="PROSITE" id="PS50887"/>
    </source>
</evidence>
<dbReference type="RefSeq" id="WP_148580699.1">
    <property type="nucleotide sequence ID" value="NZ_SDKK01000021.1"/>
</dbReference>